<accession>A0A841HT87</accession>
<keyword evidence="3 6" id="KW-0812">Transmembrane</keyword>
<feature type="transmembrane region" description="Helical" evidence="6">
    <location>
        <begin position="117"/>
        <end position="142"/>
    </location>
</feature>
<evidence type="ECO:0000256" key="3">
    <source>
        <dbReference type="ARBA" id="ARBA00022692"/>
    </source>
</evidence>
<dbReference type="AlphaFoldDB" id="A0A841HT87"/>
<evidence type="ECO:0000256" key="5">
    <source>
        <dbReference type="ARBA" id="ARBA00023136"/>
    </source>
</evidence>
<dbReference type="Proteomes" id="UP000588068">
    <property type="component" value="Unassembled WGS sequence"/>
</dbReference>
<dbReference type="InterPro" id="IPR051784">
    <property type="entry name" value="Nod_factor_ABC_transporter"/>
</dbReference>
<dbReference type="PANTHER" id="PTHR43229:SF2">
    <property type="entry name" value="NODULATION PROTEIN J"/>
    <property type="match status" value="1"/>
</dbReference>
<dbReference type="PANTHER" id="PTHR43229">
    <property type="entry name" value="NODULATION PROTEIN J"/>
    <property type="match status" value="1"/>
</dbReference>
<feature type="transmembrane region" description="Helical" evidence="6">
    <location>
        <begin position="71"/>
        <end position="96"/>
    </location>
</feature>
<evidence type="ECO:0000313" key="9">
    <source>
        <dbReference type="Proteomes" id="UP000588068"/>
    </source>
</evidence>
<feature type="transmembrane region" description="Helical" evidence="6">
    <location>
        <begin position="185"/>
        <end position="203"/>
    </location>
</feature>
<dbReference type="GO" id="GO:0140359">
    <property type="term" value="F:ABC-type transporter activity"/>
    <property type="evidence" value="ECO:0007669"/>
    <property type="project" value="InterPro"/>
</dbReference>
<gene>
    <name evidence="8" type="ORF">HNQ60_004320</name>
</gene>
<feature type="domain" description="ABC-2 type transporter transmembrane" evidence="7">
    <location>
        <begin position="28"/>
        <end position="204"/>
    </location>
</feature>
<comment type="similarity">
    <text evidence="2">Belongs to the ABC-2 integral membrane protein family.</text>
</comment>
<keyword evidence="5 6" id="KW-0472">Membrane</keyword>
<dbReference type="EMBL" id="JACHHZ010000005">
    <property type="protein sequence ID" value="MBB6095430.1"/>
    <property type="molecule type" value="Genomic_DNA"/>
</dbReference>
<keyword evidence="4 6" id="KW-1133">Transmembrane helix</keyword>
<evidence type="ECO:0000256" key="1">
    <source>
        <dbReference type="ARBA" id="ARBA00004141"/>
    </source>
</evidence>
<dbReference type="GO" id="GO:0043190">
    <property type="term" value="C:ATP-binding cassette (ABC) transporter complex"/>
    <property type="evidence" value="ECO:0007669"/>
    <property type="project" value="InterPro"/>
</dbReference>
<comment type="caution">
    <text evidence="8">The sequence shown here is derived from an EMBL/GenBank/DDBJ whole genome shotgun (WGS) entry which is preliminary data.</text>
</comment>
<keyword evidence="9" id="KW-1185">Reference proteome</keyword>
<feature type="transmembrane region" description="Helical" evidence="6">
    <location>
        <begin position="232"/>
        <end position="255"/>
    </location>
</feature>
<comment type="subcellular location">
    <subcellularLocation>
        <location evidence="1">Membrane</location>
        <topology evidence="1">Multi-pass membrane protein</topology>
    </subcellularLocation>
</comment>
<feature type="transmembrane region" description="Helical" evidence="6">
    <location>
        <begin position="148"/>
        <end position="173"/>
    </location>
</feature>
<sequence length="263" mass="27914">MSITTVASQVNAPMPTSRVIHCYVTEAKYAFLRAIRNPGFSIPTLLFPLMFYLLVGFVFRAFQATDPNVSFFMFCGFATMAAMTPGMFGFGIGFALEREQGLFRYKRAVPMPPFAALLASVAMSVVSTAIAVTLMAGAALALGSVKLSILQVLTVVAVVSLGAIPFCSIGLWLGSICSGRAAPAITNVIYIVLIYFSGLFIPLPEGIRVVVLGSPAFYLDQLALASIGAQNFIVGSAVNHVVVLLGVTVLFLGLATRRLAREG</sequence>
<evidence type="ECO:0000256" key="4">
    <source>
        <dbReference type="ARBA" id="ARBA00022989"/>
    </source>
</evidence>
<reference evidence="8 9" key="1">
    <citation type="submission" date="2020-08" db="EMBL/GenBank/DDBJ databases">
        <title>Genomic Encyclopedia of Type Strains, Phase IV (KMG-IV): sequencing the most valuable type-strain genomes for metagenomic binning, comparative biology and taxonomic classification.</title>
        <authorList>
            <person name="Goeker M."/>
        </authorList>
    </citation>
    <scope>NUCLEOTIDE SEQUENCE [LARGE SCALE GENOMIC DNA]</scope>
    <source>
        <strain evidence="8 9">DSM 26723</strain>
    </source>
</reference>
<dbReference type="PIRSF" id="PIRSF006648">
    <property type="entry name" value="DrrB"/>
    <property type="match status" value="1"/>
</dbReference>
<protein>
    <submittedName>
        <fullName evidence="8">ABC-2 type transport system permease protein</fullName>
    </submittedName>
</protein>
<dbReference type="InterPro" id="IPR000412">
    <property type="entry name" value="ABC_2_transport"/>
</dbReference>
<proteinExistence type="inferred from homology"/>
<feature type="transmembrane region" description="Helical" evidence="6">
    <location>
        <begin position="40"/>
        <end position="59"/>
    </location>
</feature>
<evidence type="ECO:0000259" key="7">
    <source>
        <dbReference type="Pfam" id="PF01061"/>
    </source>
</evidence>
<evidence type="ECO:0000256" key="6">
    <source>
        <dbReference type="SAM" id="Phobius"/>
    </source>
</evidence>
<evidence type="ECO:0000313" key="8">
    <source>
        <dbReference type="EMBL" id="MBB6095430.1"/>
    </source>
</evidence>
<evidence type="ECO:0000256" key="2">
    <source>
        <dbReference type="ARBA" id="ARBA00007783"/>
    </source>
</evidence>
<dbReference type="Pfam" id="PF01061">
    <property type="entry name" value="ABC2_membrane"/>
    <property type="match status" value="1"/>
</dbReference>
<dbReference type="InterPro" id="IPR013525">
    <property type="entry name" value="ABC2_TM"/>
</dbReference>
<name>A0A841HT87_9GAMM</name>
<dbReference type="RefSeq" id="WP_184334802.1">
    <property type="nucleotide sequence ID" value="NZ_JACHHZ010000005.1"/>
</dbReference>
<organism evidence="8 9">
    <name type="scientific">Povalibacter uvarum</name>
    <dbReference type="NCBI Taxonomy" id="732238"/>
    <lineage>
        <taxon>Bacteria</taxon>
        <taxon>Pseudomonadati</taxon>
        <taxon>Pseudomonadota</taxon>
        <taxon>Gammaproteobacteria</taxon>
        <taxon>Steroidobacterales</taxon>
        <taxon>Steroidobacteraceae</taxon>
        <taxon>Povalibacter</taxon>
    </lineage>
</organism>